<dbReference type="KEGG" id="ccal:108626544"/>
<accession>A0AAJ7N8E9</accession>
<evidence type="ECO:0000313" key="6">
    <source>
        <dbReference type="Proteomes" id="UP000694925"/>
    </source>
</evidence>
<evidence type="ECO:0000256" key="2">
    <source>
        <dbReference type="ARBA" id="ARBA00016007"/>
    </source>
</evidence>
<feature type="coiled-coil region" evidence="4">
    <location>
        <begin position="318"/>
        <end position="391"/>
    </location>
</feature>
<dbReference type="PANTHER" id="PTHR31259:SF3">
    <property type="entry name" value="ENDOSOME-ASSOCIATED-TRAFFICKING REGULATOR 1"/>
    <property type="match status" value="1"/>
</dbReference>
<reference evidence="7" key="1">
    <citation type="submission" date="2025-08" db="UniProtKB">
        <authorList>
            <consortium name="RefSeq"/>
        </authorList>
    </citation>
    <scope>IDENTIFICATION</scope>
    <source>
        <tissue evidence="7">Whole body</tissue>
    </source>
</reference>
<dbReference type="GO" id="GO:0055037">
    <property type="term" value="C:recycling endosome"/>
    <property type="evidence" value="ECO:0007669"/>
    <property type="project" value="TreeGrafter"/>
</dbReference>
<evidence type="ECO:0000256" key="5">
    <source>
        <dbReference type="SAM" id="MobiDB-lite"/>
    </source>
</evidence>
<keyword evidence="3 4" id="KW-0175">Coiled coil</keyword>
<dbReference type="GO" id="GO:0045724">
    <property type="term" value="P:positive regulation of cilium assembly"/>
    <property type="evidence" value="ECO:0007669"/>
    <property type="project" value="TreeGrafter"/>
</dbReference>
<feature type="compositionally biased region" description="Basic and acidic residues" evidence="5">
    <location>
        <begin position="1"/>
        <end position="12"/>
    </location>
</feature>
<feature type="compositionally biased region" description="Polar residues" evidence="5">
    <location>
        <begin position="42"/>
        <end position="51"/>
    </location>
</feature>
<evidence type="ECO:0000256" key="1">
    <source>
        <dbReference type="ARBA" id="ARBA00007791"/>
    </source>
</evidence>
<dbReference type="GO" id="GO:0036064">
    <property type="term" value="C:ciliary basal body"/>
    <property type="evidence" value="ECO:0007669"/>
    <property type="project" value="TreeGrafter"/>
</dbReference>
<dbReference type="GO" id="GO:0005813">
    <property type="term" value="C:centrosome"/>
    <property type="evidence" value="ECO:0007669"/>
    <property type="project" value="TreeGrafter"/>
</dbReference>
<evidence type="ECO:0000256" key="4">
    <source>
        <dbReference type="SAM" id="Coils"/>
    </source>
</evidence>
<evidence type="ECO:0000256" key="3">
    <source>
        <dbReference type="ARBA" id="ARBA00023054"/>
    </source>
</evidence>
<dbReference type="Proteomes" id="UP000694925">
    <property type="component" value="Unplaced"/>
</dbReference>
<proteinExistence type="inferred from homology"/>
<name>A0AAJ7N8E9_9HYME</name>
<dbReference type="GeneID" id="108626544"/>
<dbReference type="GO" id="GO:1903566">
    <property type="term" value="P:positive regulation of protein localization to cilium"/>
    <property type="evidence" value="ECO:0007669"/>
    <property type="project" value="TreeGrafter"/>
</dbReference>
<gene>
    <name evidence="7" type="primary">LOC108626544</name>
</gene>
<dbReference type="GO" id="GO:0030496">
    <property type="term" value="C:midbody"/>
    <property type="evidence" value="ECO:0007669"/>
    <property type="project" value="TreeGrafter"/>
</dbReference>
<dbReference type="GO" id="GO:0032465">
    <property type="term" value="P:regulation of cytokinesis"/>
    <property type="evidence" value="ECO:0007669"/>
    <property type="project" value="TreeGrafter"/>
</dbReference>
<protein>
    <recommendedName>
        <fullName evidence="2">Endosome-associated-trafficking regulator 1</fullName>
    </recommendedName>
</protein>
<organism evidence="6 7">
    <name type="scientific">Ceratina calcarata</name>
    <dbReference type="NCBI Taxonomy" id="156304"/>
    <lineage>
        <taxon>Eukaryota</taxon>
        <taxon>Metazoa</taxon>
        <taxon>Ecdysozoa</taxon>
        <taxon>Arthropoda</taxon>
        <taxon>Hexapoda</taxon>
        <taxon>Insecta</taxon>
        <taxon>Pterygota</taxon>
        <taxon>Neoptera</taxon>
        <taxon>Endopterygota</taxon>
        <taxon>Hymenoptera</taxon>
        <taxon>Apocrita</taxon>
        <taxon>Aculeata</taxon>
        <taxon>Apoidea</taxon>
        <taxon>Anthophila</taxon>
        <taxon>Apidae</taxon>
        <taxon>Ceratina</taxon>
        <taxon>Zadontomerus</taxon>
    </lineage>
</organism>
<evidence type="ECO:0000313" key="7">
    <source>
        <dbReference type="RefSeq" id="XP_017882764.1"/>
    </source>
</evidence>
<comment type="similarity">
    <text evidence="1">Belongs to the ENTR1 family.</text>
</comment>
<dbReference type="RefSeq" id="XP_017882764.1">
    <property type="nucleotide sequence ID" value="XM_018027275.2"/>
</dbReference>
<dbReference type="InterPro" id="IPR026757">
    <property type="entry name" value="ENTR1"/>
</dbReference>
<sequence length="488" mass="54547">MMASRKKSDDSSRSVSKNSKRHVGVTAFLSSSSSSSEEEEVTTTGCRSCRNTSKEYISKNRDEPDSQPEQETSRVRTEENSLSFKHFLKNGSQTNFQNSGARPKVYFSPSSTSNAYPVEKGPGPYNLEKVYSRNPTELPDFVQDHLVIEQYYLNPERKQQADSDIDNLPDFALNSVRKTRITKKLKEKVTGYCDLSTDGNWDKYVLPRQNQSVPNTSCNTHFFAEPSVGSSERPESSGFPLDLPISANETNSDANAAVRDCCSHPGTSEEANVPKSLPDFLNDGPIRNRAADSENVQDISESTVQRILLENEILRHGLQIAHNQIDEKKERIRSLEAELASRKEMEHEETVHLEKAMEQVEDNLKHNARRVVNAESTILSLKKEIKSLTVEISLLRWENDQLRATAATNTRNDRAASSNSVDQTARRLAEDLRNAASTAEVSLRQLLSGVDNLRVLASAVENVDRIEDRTKDFLPDFDPDNAAAGPAL</sequence>
<keyword evidence="6" id="KW-1185">Reference proteome</keyword>
<dbReference type="GO" id="GO:0005769">
    <property type="term" value="C:early endosome"/>
    <property type="evidence" value="ECO:0007669"/>
    <property type="project" value="TreeGrafter"/>
</dbReference>
<dbReference type="AlphaFoldDB" id="A0AAJ7N8E9"/>
<feature type="region of interest" description="Disordered" evidence="5">
    <location>
        <begin position="1"/>
        <end position="80"/>
    </location>
</feature>
<dbReference type="PANTHER" id="PTHR31259">
    <property type="entry name" value="ENDOSOME-ASSOCIATED TRAFFICKING REGULATOR 1"/>
    <property type="match status" value="1"/>
</dbReference>
<feature type="compositionally biased region" description="Basic and acidic residues" evidence="5">
    <location>
        <begin position="52"/>
        <end position="64"/>
    </location>
</feature>